<accession>A0A9N9CQC3</accession>
<keyword evidence="1" id="KW-1133">Transmembrane helix</keyword>
<evidence type="ECO:0000313" key="3">
    <source>
        <dbReference type="Proteomes" id="UP000789570"/>
    </source>
</evidence>
<dbReference type="Proteomes" id="UP000789570">
    <property type="component" value="Unassembled WGS sequence"/>
</dbReference>
<dbReference type="EMBL" id="CAJVPQ010002847">
    <property type="protein sequence ID" value="CAG8610315.1"/>
    <property type="molecule type" value="Genomic_DNA"/>
</dbReference>
<comment type="caution">
    <text evidence="2">The sequence shown here is derived from an EMBL/GenBank/DDBJ whole genome shotgun (WGS) entry which is preliminary data.</text>
</comment>
<evidence type="ECO:0000256" key="1">
    <source>
        <dbReference type="SAM" id="Phobius"/>
    </source>
</evidence>
<proteinExistence type="predicted"/>
<keyword evidence="3" id="KW-1185">Reference proteome</keyword>
<name>A0A9N9CQC3_9GLOM</name>
<reference evidence="2" key="1">
    <citation type="submission" date="2021-06" db="EMBL/GenBank/DDBJ databases">
        <authorList>
            <person name="Kallberg Y."/>
            <person name="Tangrot J."/>
            <person name="Rosling A."/>
        </authorList>
    </citation>
    <scope>NUCLEOTIDE SEQUENCE</scope>
    <source>
        <strain evidence="2">UK204</strain>
    </source>
</reference>
<evidence type="ECO:0000313" key="2">
    <source>
        <dbReference type="EMBL" id="CAG8610315.1"/>
    </source>
</evidence>
<gene>
    <name evidence="2" type="ORF">FCALED_LOCUS9037</name>
</gene>
<organism evidence="2 3">
    <name type="scientific">Funneliformis caledonium</name>
    <dbReference type="NCBI Taxonomy" id="1117310"/>
    <lineage>
        <taxon>Eukaryota</taxon>
        <taxon>Fungi</taxon>
        <taxon>Fungi incertae sedis</taxon>
        <taxon>Mucoromycota</taxon>
        <taxon>Glomeromycotina</taxon>
        <taxon>Glomeromycetes</taxon>
        <taxon>Glomerales</taxon>
        <taxon>Glomeraceae</taxon>
        <taxon>Funneliformis</taxon>
    </lineage>
</organism>
<feature type="transmembrane region" description="Helical" evidence="1">
    <location>
        <begin position="82"/>
        <end position="103"/>
    </location>
</feature>
<keyword evidence="1" id="KW-0812">Transmembrane</keyword>
<protein>
    <submittedName>
        <fullName evidence="2">2156_t:CDS:1</fullName>
    </submittedName>
</protein>
<keyword evidence="1" id="KW-0472">Membrane</keyword>
<sequence length="110" mass="11711">MTEVSQTTPHSTTWAKEISISGWQNVVNNTIFRIQAKIQGFNNISCSTPSFSGQICYPPIPENASPPPPTPPPKPRCDEACGLIIAGALGCVSTIIAAILGFYKGSHDKP</sequence>
<dbReference type="AlphaFoldDB" id="A0A9N9CQC3"/>